<dbReference type="SUPFAM" id="SSF50891">
    <property type="entry name" value="Cyclophilin-like"/>
    <property type="match status" value="1"/>
</dbReference>
<evidence type="ECO:0000259" key="1">
    <source>
        <dbReference type="PROSITE" id="PS50072"/>
    </source>
</evidence>
<sequence>MSGVRLVWRSSLLRQRSVRTLPNLATRTFAFGSRGSRGHGWYIKYREGRGGRHLQGEYFDRDSTEEQIAWNASVMDLGSQTLYMDVVVEPKTAQFDSPRYVPDLQTLRGEKHRLTMRIASTVLAQTSRNFVDLLTRYVGTRFYRIEPGVGLFGGDVLTNTGKTGQAANGLPLTINVEKDPLALWHVPGTISMVVPLVGDIDSRFILCTHSAPHMDGIHRPFGTLTGDCLSTVQAWESKLLTKKGVPSSFDLIVVECGLLEDEAKTPEPAIA</sequence>
<feature type="domain" description="PPIase cyclophilin-type" evidence="1">
    <location>
        <begin position="101"/>
        <end position="258"/>
    </location>
</feature>
<dbReference type="AlphaFoldDB" id="A0A8J9X5N2"/>
<dbReference type="PROSITE" id="PS50072">
    <property type="entry name" value="CSA_PPIASE_2"/>
    <property type="match status" value="1"/>
</dbReference>
<proteinExistence type="predicted"/>
<dbReference type="SMR" id="A0A8J9X5N2"/>
<organism evidence="2">
    <name type="scientific">Phaeodactylum tricornutum</name>
    <name type="common">Diatom</name>
    <dbReference type="NCBI Taxonomy" id="2850"/>
    <lineage>
        <taxon>Eukaryota</taxon>
        <taxon>Sar</taxon>
        <taxon>Stramenopiles</taxon>
        <taxon>Ochrophyta</taxon>
        <taxon>Bacillariophyta</taxon>
        <taxon>Bacillariophyceae</taxon>
        <taxon>Bacillariophycidae</taxon>
        <taxon>Naviculales</taxon>
        <taxon>Phaeodactylaceae</taxon>
        <taxon>Phaeodactylum</taxon>
    </lineage>
</organism>
<gene>
    <name evidence="2" type="ORF">PTTT1_LOCUS35098</name>
</gene>
<dbReference type="Pfam" id="PF00160">
    <property type="entry name" value="Pro_isomerase"/>
    <property type="match status" value="1"/>
</dbReference>
<reference evidence="2" key="1">
    <citation type="submission" date="2022-02" db="EMBL/GenBank/DDBJ databases">
        <authorList>
            <person name="Giguere J D."/>
        </authorList>
    </citation>
    <scope>NUCLEOTIDE SEQUENCE</scope>
    <source>
        <strain evidence="2">CCAP 1055/1</strain>
    </source>
</reference>
<evidence type="ECO:0000313" key="2">
    <source>
        <dbReference type="EMBL" id="CAG9287297.1"/>
    </source>
</evidence>
<dbReference type="Proteomes" id="UP000836788">
    <property type="component" value="Chromosome 25"/>
</dbReference>
<protein>
    <recommendedName>
        <fullName evidence="1">PPIase cyclophilin-type domain-containing protein</fullName>
    </recommendedName>
</protein>
<accession>A0A8J9X5N2</accession>
<dbReference type="Gene3D" id="2.40.100.10">
    <property type="entry name" value="Cyclophilin-like"/>
    <property type="match status" value="1"/>
</dbReference>
<name>A0A8J9X5N2_PHATR</name>
<dbReference type="InterPro" id="IPR029000">
    <property type="entry name" value="Cyclophilin-like_dom_sf"/>
</dbReference>
<dbReference type="GO" id="GO:0003755">
    <property type="term" value="F:peptidyl-prolyl cis-trans isomerase activity"/>
    <property type="evidence" value="ECO:0007669"/>
    <property type="project" value="InterPro"/>
</dbReference>
<dbReference type="InterPro" id="IPR002130">
    <property type="entry name" value="Cyclophilin-type_PPIase_dom"/>
</dbReference>
<dbReference type="EMBL" id="OU594966">
    <property type="protein sequence ID" value="CAG9287297.1"/>
    <property type="molecule type" value="Genomic_DNA"/>
</dbReference>